<evidence type="ECO:0000256" key="3">
    <source>
        <dbReference type="ARBA" id="ARBA00023239"/>
    </source>
</evidence>
<proteinExistence type="inferred from homology"/>
<accession>A0A1Y2FLS5</accession>
<evidence type="ECO:0000313" key="7">
    <source>
        <dbReference type="EMBL" id="ORY84920.1"/>
    </source>
</evidence>
<dbReference type="Pfam" id="PF01974">
    <property type="entry name" value="tRNA_int_endo"/>
    <property type="match status" value="1"/>
</dbReference>
<keyword evidence="8" id="KW-1185">Reference proteome</keyword>
<dbReference type="SUPFAM" id="SSF53032">
    <property type="entry name" value="tRNA-intron endonuclease catalytic domain-like"/>
    <property type="match status" value="1"/>
</dbReference>
<dbReference type="InterPro" id="IPR006677">
    <property type="entry name" value="tRNA_intron_Endonuc_cat-like"/>
</dbReference>
<dbReference type="RefSeq" id="XP_040726703.1">
    <property type="nucleotide sequence ID" value="XM_040866659.1"/>
</dbReference>
<keyword evidence="3 4" id="KW-0456">Lyase</keyword>
<dbReference type="EC" id="4.6.1.16" evidence="4"/>
<dbReference type="AlphaFoldDB" id="A0A1Y2FLS5"/>
<evidence type="ECO:0000256" key="1">
    <source>
        <dbReference type="ARBA" id="ARBA00008078"/>
    </source>
</evidence>
<evidence type="ECO:0000256" key="2">
    <source>
        <dbReference type="ARBA" id="ARBA00022694"/>
    </source>
</evidence>
<comment type="caution">
    <text evidence="7">The sequence shown here is derived from an EMBL/GenBank/DDBJ whole genome shotgun (WGS) entry which is preliminary data.</text>
</comment>
<evidence type="ECO:0000313" key="8">
    <source>
        <dbReference type="Proteomes" id="UP000193685"/>
    </source>
</evidence>
<dbReference type="GeneID" id="63783258"/>
<dbReference type="PANTHER" id="PTHR21227">
    <property type="entry name" value="TRNA-SPLICING ENDONUCLEASE SUBUNIT SEN2"/>
    <property type="match status" value="1"/>
</dbReference>
<feature type="active site" evidence="5">
    <location>
        <position position="323"/>
    </location>
</feature>
<reference evidence="7 8" key="1">
    <citation type="submission" date="2016-07" db="EMBL/GenBank/DDBJ databases">
        <title>Pervasive Adenine N6-methylation of Active Genes in Fungi.</title>
        <authorList>
            <consortium name="DOE Joint Genome Institute"/>
            <person name="Mondo S.J."/>
            <person name="Dannebaum R.O."/>
            <person name="Kuo R.C."/>
            <person name="Labutti K."/>
            <person name="Haridas S."/>
            <person name="Kuo A."/>
            <person name="Salamov A."/>
            <person name="Ahrendt S.R."/>
            <person name="Lipzen A."/>
            <person name="Sullivan W."/>
            <person name="Andreopoulos W.B."/>
            <person name="Clum A."/>
            <person name="Lindquist E."/>
            <person name="Daum C."/>
            <person name="Ramamoorthy G.K."/>
            <person name="Gryganskyi A."/>
            <person name="Culley D."/>
            <person name="Magnuson J.K."/>
            <person name="James T.Y."/>
            <person name="O'Malley M.A."/>
            <person name="Stajich J.E."/>
            <person name="Spatafora J.W."/>
            <person name="Visel A."/>
            <person name="Grigoriev I.V."/>
        </authorList>
    </citation>
    <scope>NUCLEOTIDE SEQUENCE [LARGE SCALE GENOMIC DNA]</scope>
    <source>
        <strain evidence="7 8">12-1054</strain>
    </source>
</reference>
<dbReference type="GO" id="GO:0000214">
    <property type="term" value="C:tRNA-intron endonuclease complex"/>
    <property type="evidence" value="ECO:0007669"/>
    <property type="project" value="UniProtKB-UniRule"/>
</dbReference>
<comment type="function">
    <text evidence="4">Constitutes one of the two catalytic subunit of the tRNA-splicing endonuclease complex, a complex responsible for identification and cleavage of the splice sites in pre-tRNA. It cleaves pre-tRNA at the 5'- and 3'-splice sites to release the intron. The products are an intron and two tRNA half-molecules bearing 2',3'-cyclic phosphate and 5'-OH termini. There are no conserved sequences at the splice sites, but the intron is invariably located at the same site in the gene, placing the splice sites an invariant distance from the constant structural features of the tRNA body.</text>
</comment>
<dbReference type="InterPro" id="IPR006676">
    <property type="entry name" value="tRNA_splic"/>
</dbReference>
<dbReference type="STRING" id="56484.A0A1Y2FLS5"/>
<organism evidence="7 8">
    <name type="scientific">Protomyces lactucae-debilis</name>
    <dbReference type="NCBI Taxonomy" id="2754530"/>
    <lineage>
        <taxon>Eukaryota</taxon>
        <taxon>Fungi</taxon>
        <taxon>Dikarya</taxon>
        <taxon>Ascomycota</taxon>
        <taxon>Taphrinomycotina</taxon>
        <taxon>Taphrinomycetes</taxon>
        <taxon>Taphrinales</taxon>
        <taxon>Protomycetaceae</taxon>
        <taxon>Protomyces</taxon>
    </lineage>
</organism>
<evidence type="ECO:0000256" key="4">
    <source>
        <dbReference type="PIRNR" id="PIRNR011789"/>
    </source>
</evidence>
<name>A0A1Y2FLS5_PROLT</name>
<dbReference type="Gene3D" id="3.40.1350.10">
    <property type="match status" value="1"/>
</dbReference>
<dbReference type="InterPro" id="IPR011856">
    <property type="entry name" value="tRNA_endonuc-like_dom_sf"/>
</dbReference>
<dbReference type="GO" id="GO:0000379">
    <property type="term" value="P:tRNA-type intron splice site recognition and cleavage"/>
    <property type="evidence" value="ECO:0007669"/>
    <property type="project" value="TreeGrafter"/>
</dbReference>
<dbReference type="NCBIfam" id="TIGR00324">
    <property type="entry name" value="endA"/>
    <property type="match status" value="1"/>
</dbReference>
<dbReference type="Proteomes" id="UP000193685">
    <property type="component" value="Unassembled WGS sequence"/>
</dbReference>
<gene>
    <name evidence="7" type="ORF">BCR37DRAFT_254762</name>
</gene>
<evidence type="ECO:0000256" key="5">
    <source>
        <dbReference type="PIRSR" id="PIRSR011789-1"/>
    </source>
</evidence>
<dbReference type="InterPro" id="IPR016589">
    <property type="entry name" value="tRNA_splic_SEN2"/>
</dbReference>
<dbReference type="CDD" id="cd22363">
    <property type="entry name" value="tRNA-intron_lyase_C"/>
    <property type="match status" value="1"/>
</dbReference>
<dbReference type="OMA" id="AFYPNNP"/>
<dbReference type="PIRSF" id="PIRSF011789">
    <property type="entry name" value="tRNA_splic_SEN2"/>
    <property type="match status" value="1"/>
</dbReference>
<protein>
    <recommendedName>
        <fullName evidence="4">tRNA-splicing endonuclease subunit Sen2</fullName>
        <ecNumber evidence="4">4.6.1.16</ecNumber>
    </recommendedName>
</protein>
<keyword evidence="2 4" id="KW-0819">tRNA processing</keyword>
<feature type="active site" evidence="5">
    <location>
        <position position="285"/>
    </location>
</feature>
<dbReference type="GO" id="GO:0005737">
    <property type="term" value="C:cytoplasm"/>
    <property type="evidence" value="ECO:0007669"/>
    <property type="project" value="TreeGrafter"/>
</dbReference>
<dbReference type="GO" id="GO:0000213">
    <property type="term" value="F:tRNA-intron lyase activity"/>
    <property type="evidence" value="ECO:0007669"/>
    <property type="project" value="UniProtKB-UniRule"/>
</dbReference>
<dbReference type="PANTHER" id="PTHR21227:SF0">
    <property type="entry name" value="TRNA-SPLICING ENDONUCLEASE SUBUNIT SEN2"/>
    <property type="match status" value="1"/>
</dbReference>
<comment type="similarity">
    <text evidence="1 4">Belongs to the tRNA-intron endonuclease family.</text>
</comment>
<sequence>MSKHARSHLKQLYKDPLPVVNVIPLPPITPHNPLSVLICLWHYLTYCPPQADRLIGKLDQATRSVWLLDQRSAQRAWYAGFFGKGTFSRSDPTWHIRVQRQLGILGPDERLVSEEITARRRIARQAMKTERAKVEREARERILREESGLGLLEDEKMLDEAVFQEVSAVQPYLARPVLDEPVVESIPDLEHLQLSLHEAIFLAVALDTLDIQDDDHFIDKASLLPILIQIALPNQSQVKQVPASEPFLLRYAAYHHYRAHGWTVKPGIKFGIDWILYDRGPVFSHADYSIVVVPDPIHADVQEDTRPWWWLHAVNRVNAQVKKTVILCYITFDASRPVRLDQGLKSILQRYTIREVSIKRWNAGRNR</sequence>
<dbReference type="OrthoDB" id="10249562at2759"/>
<dbReference type="GO" id="GO:0003676">
    <property type="term" value="F:nucleic acid binding"/>
    <property type="evidence" value="ECO:0007669"/>
    <property type="project" value="InterPro"/>
</dbReference>
<feature type="domain" description="tRNA intron endonuclease catalytic" evidence="6">
    <location>
        <begin position="247"/>
        <end position="330"/>
    </location>
</feature>
<dbReference type="InterPro" id="IPR036167">
    <property type="entry name" value="tRNA_intron_Endo_cat-like_sf"/>
</dbReference>
<evidence type="ECO:0000259" key="6">
    <source>
        <dbReference type="Pfam" id="PF01974"/>
    </source>
</evidence>
<feature type="active site" evidence="5">
    <location>
        <position position="277"/>
    </location>
</feature>
<dbReference type="EMBL" id="MCFI01000005">
    <property type="protein sequence ID" value="ORY84920.1"/>
    <property type="molecule type" value="Genomic_DNA"/>
</dbReference>